<keyword evidence="3 6" id="KW-0808">Transferase</keyword>
<dbReference type="CDD" id="cd00385">
    <property type="entry name" value="Isoprenoid_Biosyn_C1"/>
    <property type="match status" value="1"/>
</dbReference>
<evidence type="ECO:0000313" key="7">
    <source>
        <dbReference type="EMBL" id="TFE86907.1"/>
    </source>
</evidence>
<dbReference type="GO" id="GO:0004659">
    <property type="term" value="F:prenyltransferase activity"/>
    <property type="evidence" value="ECO:0007669"/>
    <property type="project" value="InterPro"/>
</dbReference>
<dbReference type="InterPro" id="IPR000092">
    <property type="entry name" value="Polyprenyl_synt"/>
</dbReference>
<comment type="cofactor">
    <cofactor evidence="1">
        <name>Mg(2+)</name>
        <dbReference type="ChEBI" id="CHEBI:18420"/>
    </cofactor>
</comment>
<dbReference type="AlphaFoldDB" id="A0A4Y8PZR2"/>
<gene>
    <name evidence="7" type="ORF">B5M42_13545</name>
</gene>
<dbReference type="InterPro" id="IPR033965">
    <property type="entry name" value="ComQ"/>
</dbReference>
<comment type="caution">
    <text evidence="7">The sequence shown here is derived from an EMBL/GenBank/DDBJ whole genome shotgun (WGS) entry which is preliminary data.</text>
</comment>
<comment type="similarity">
    <text evidence="2 6">Belongs to the FPP/GGPP synthase family.</text>
</comment>
<dbReference type="Proteomes" id="UP000298246">
    <property type="component" value="Unassembled WGS sequence"/>
</dbReference>
<dbReference type="SFLD" id="SFLDS00005">
    <property type="entry name" value="Isoprenoid_Synthase_Type_I"/>
    <property type="match status" value="1"/>
</dbReference>
<dbReference type="InterPro" id="IPR008949">
    <property type="entry name" value="Isoprenoid_synthase_dom_sf"/>
</dbReference>
<evidence type="ECO:0000256" key="1">
    <source>
        <dbReference type="ARBA" id="ARBA00001946"/>
    </source>
</evidence>
<keyword evidence="4" id="KW-0479">Metal-binding</keyword>
<dbReference type="GO" id="GO:0008299">
    <property type="term" value="P:isoprenoid biosynthetic process"/>
    <property type="evidence" value="ECO:0007669"/>
    <property type="project" value="InterPro"/>
</dbReference>
<dbReference type="SFLD" id="SFLDG01211">
    <property type="entry name" value="Competence_Regulatory_Protein"/>
    <property type="match status" value="1"/>
</dbReference>
<dbReference type="Gene3D" id="1.10.600.10">
    <property type="entry name" value="Farnesyl Diphosphate Synthase"/>
    <property type="match status" value="1"/>
</dbReference>
<dbReference type="RefSeq" id="WP_134753685.1">
    <property type="nucleotide sequence ID" value="NZ_MYFO02000015.1"/>
</dbReference>
<sequence>MKHEVLQHMYRIVDDHFQEKALNDMLKSFIAEIEPKNKAWSDIVLCTHYMLGGDSPEIYRFAAATELVILSSDILDDLQDQDQINKPWMQCSHATALNAVLAFFVGFIGELGEHAIHAKTFSEISKIIARSINGQHKDLYNTTSTVEDYLTVTREKSGSIFKLACFMGCFSLECSKELLEQINDLADCIGIIHQVQSDINDLLQYRLKSDLHLKRRTLPAIYLLSTNSNPYNPLREFYKGNLPLEHVIKNEQEYIEAVNSSGCMEYAQVVQAVCIQTAEDIWRKLQVRSPWKERFREITYASFIR</sequence>
<evidence type="ECO:0000256" key="4">
    <source>
        <dbReference type="ARBA" id="ARBA00022723"/>
    </source>
</evidence>
<keyword evidence="5" id="KW-0460">Magnesium</keyword>
<dbReference type="PANTHER" id="PTHR12001:SF69">
    <property type="entry name" value="ALL TRANS-POLYPRENYL-DIPHOSPHATE SYNTHASE PDSS1"/>
    <property type="match status" value="1"/>
</dbReference>
<organism evidence="7 8">
    <name type="scientific">Paenibacillus athensensis</name>
    <dbReference type="NCBI Taxonomy" id="1967502"/>
    <lineage>
        <taxon>Bacteria</taxon>
        <taxon>Bacillati</taxon>
        <taxon>Bacillota</taxon>
        <taxon>Bacilli</taxon>
        <taxon>Bacillales</taxon>
        <taxon>Paenibacillaceae</taxon>
        <taxon>Paenibacillus</taxon>
    </lineage>
</organism>
<protein>
    <recommendedName>
        <fullName evidence="9">Polyprenyl synthetase</fullName>
    </recommendedName>
</protein>
<keyword evidence="8" id="KW-1185">Reference proteome</keyword>
<evidence type="ECO:0000256" key="3">
    <source>
        <dbReference type="ARBA" id="ARBA00022679"/>
    </source>
</evidence>
<accession>A0A4Y8PZR2</accession>
<dbReference type="PANTHER" id="PTHR12001">
    <property type="entry name" value="GERANYLGERANYL PYROPHOSPHATE SYNTHASE"/>
    <property type="match status" value="1"/>
</dbReference>
<dbReference type="SUPFAM" id="SSF48576">
    <property type="entry name" value="Terpenoid synthases"/>
    <property type="match status" value="1"/>
</dbReference>
<evidence type="ECO:0000256" key="6">
    <source>
        <dbReference type="RuleBase" id="RU004466"/>
    </source>
</evidence>
<dbReference type="GO" id="GO:0046872">
    <property type="term" value="F:metal ion binding"/>
    <property type="evidence" value="ECO:0007669"/>
    <property type="project" value="UniProtKB-KW"/>
</dbReference>
<evidence type="ECO:0000256" key="2">
    <source>
        <dbReference type="ARBA" id="ARBA00006706"/>
    </source>
</evidence>
<dbReference type="EMBL" id="MYFO01000016">
    <property type="protein sequence ID" value="TFE86907.1"/>
    <property type="molecule type" value="Genomic_DNA"/>
</dbReference>
<reference evidence="7 8" key="1">
    <citation type="submission" date="2017-03" db="EMBL/GenBank/DDBJ databases">
        <title>Isolation of Levoglucosan Utilizing Bacteria.</title>
        <authorList>
            <person name="Arya A.S."/>
        </authorList>
    </citation>
    <scope>NUCLEOTIDE SEQUENCE [LARGE SCALE GENOMIC DNA]</scope>
    <source>
        <strain evidence="7 8">MEC069</strain>
    </source>
</reference>
<dbReference type="OrthoDB" id="1792811at2"/>
<dbReference type="Pfam" id="PF00348">
    <property type="entry name" value="polyprenyl_synt"/>
    <property type="match status" value="1"/>
</dbReference>
<proteinExistence type="inferred from homology"/>
<evidence type="ECO:0000313" key="8">
    <source>
        <dbReference type="Proteomes" id="UP000298246"/>
    </source>
</evidence>
<name>A0A4Y8PZR2_9BACL</name>
<evidence type="ECO:0000256" key="5">
    <source>
        <dbReference type="ARBA" id="ARBA00022842"/>
    </source>
</evidence>
<evidence type="ECO:0008006" key="9">
    <source>
        <dbReference type="Google" id="ProtNLM"/>
    </source>
</evidence>